<dbReference type="InterPro" id="IPR006056">
    <property type="entry name" value="RidA"/>
</dbReference>
<dbReference type="Pfam" id="PF01042">
    <property type="entry name" value="Ribonuc_L-PSP"/>
    <property type="match status" value="1"/>
</dbReference>
<dbReference type="InterPro" id="IPR019897">
    <property type="entry name" value="RidA_CS"/>
</dbReference>
<sequence length="126" mass="14030">MKKVYATSQAPEAIGPYSQAVEVDSTIYISGQIPLVPETMEIVGETVEEQTHQVMKNIGAILNQTGLTYDHLVKLTILLDDMSDFATVNDIYASYLYEPYPARAAYEVSQLPKNVKVEIEGIAKRF</sequence>
<evidence type="ECO:0000256" key="1">
    <source>
        <dbReference type="ARBA" id="ARBA00010552"/>
    </source>
</evidence>
<dbReference type="EC" id="3.5.99.10" evidence="2"/>
<dbReference type="PANTHER" id="PTHR11803">
    <property type="entry name" value="2-IMINOBUTANOATE/2-IMINOPROPANOATE DEAMINASE RIDA"/>
    <property type="match status" value="1"/>
</dbReference>
<dbReference type="CDD" id="cd00448">
    <property type="entry name" value="YjgF_YER057c_UK114_family"/>
    <property type="match status" value="1"/>
</dbReference>
<dbReference type="PANTHER" id="PTHR11803:SF58">
    <property type="entry name" value="PROTEIN HMF1-RELATED"/>
    <property type="match status" value="1"/>
</dbReference>
<gene>
    <name evidence="2" type="ORF">J2S77_001277</name>
</gene>
<dbReference type="EMBL" id="JAUSTQ010000004">
    <property type="protein sequence ID" value="MDQ0159313.1"/>
    <property type="molecule type" value="Genomic_DNA"/>
</dbReference>
<dbReference type="GO" id="GO:0120241">
    <property type="term" value="F:2-iminobutanoate/2-iminopropanoate deaminase"/>
    <property type="evidence" value="ECO:0007669"/>
    <property type="project" value="UniProtKB-EC"/>
</dbReference>
<dbReference type="PROSITE" id="PS01094">
    <property type="entry name" value="UPF0076"/>
    <property type="match status" value="1"/>
</dbReference>
<keyword evidence="3" id="KW-1185">Reference proteome</keyword>
<name>A0ABT9VEB3_9BACI</name>
<dbReference type="SUPFAM" id="SSF55298">
    <property type="entry name" value="YjgF-like"/>
    <property type="match status" value="1"/>
</dbReference>
<reference evidence="2 3" key="1">
    <citation type="submission" date="2023-07" db="EMBL/GenBank/DDBJ databases">
        <title>Genomic Encyclopedia of Type Strains, Phase IV (KMG-IV): sequencing the most valuable type-strain genomes for metagenomic binning, comparative biology and taxonomic classification.</title>
        <authorList>
            <person name="Goeker M."/>
        </authorList>
    </citation>
    <scope>NUCLEOTIDE SEQUENCE [LARGE SCALE GENOMIC DNA]</scope>
    <source>
        <strain evidence="2 3">DSM 16460</strain>
    </source>
</reference>
<organism evidence="2 3">
    <name type="scientific">Alkalibacillus salilacus</name>
    <dbReference type="NCBI Taxonomy" id="284582"/>
    <lineage>
        <taxon>Bacteria</taxon>
        <taxon>Bacillati</taxon>
        <taxon>Bacillota</taxon>
        <taxon>Bacilli</taxon>
        <taxon>Bacillales</taxon>
        <taxon>Bacillaceae</taxon>
        <taxon>Alkalibacillus</taxon>
    </lineage>
</organism>
<dbReference type="Gene3D" id="3.30.1330.40">
    <property type="entry name" value="RutC-like"/>
    <property type="match status" value="1"/>
</dbReference>
<dbReference type="InterPro" id="IPR006175">
    <property type="entry name" value="YjgF/YER057c/UK114"/>
</dbReference>
<dbReference type="NCBIfam" id="TIGR00004">
    <property type="entry name" value="Rid family detoxifying hydrolase"/>
    <property type="match status" value="1"/>
</dbReference>
<dbReference type="RefSeq" id="WP_306975694.1">
    <property type="nucleotide sequence ID" value="NZ_JAUSTQ010000004.1"/>
</dbReference>
<accession>A0ABT9VEB3</accession>
<comment type="similarity">
    <text evidence="1">Belongs to the RutC family.</text>
</comment>
<evidence type="ECO:0000313" key="3">
    <source>
        <dbReference type="Proteomes" id="UP001224359"/>
    </source>
</evidence>
<evidence type="ECO:0000313" key="2">
    <source>
        <dbReference type="EMBL" id="MDQ0159313.1"/>
    </source>
</evidence>
<dbReference type="Proteomes" id="UP001224359">
    <property type="component" value="Unassembled WGS sequence"/>
</dbReference>
<proteinExistence type="inferred from homology"/>
<keyword evidence="2" id="KW-0378">Hydrolase</keyword>
<comment type="caution">
    <text evidence="2">The sequence shown here is derived from an EMBL/GenBank/DDBJ whole genome shotgun (WGS) entry which is preliminary data.</text>
</comment>
<dbReference type="InterPro" id="IPR035959">
    <property type="entry name" value="RutC-like_sf"/>
</dbReference>
<protein>
    <submittedName>
        <fullName evidence="2">2-iminobutanoate/2-iminopropanoate deaminase</fullName>
        <ecNumber evidence="2">3.5.99.10</ecNumber>
    </submittedName>
</protein>